<dbReference type="EMBL" id="CP001896">
    <property type="protein sequence ID" value="ADC61774.1"/>
    <property type="molecule type" value="Genomic_DNA"/>
</dbReference>
<dbReference type="AlphaFoldDB" id="D3RQG9"/>
<sequence length="221" mass="26076">MTDLRPISETEPQVFILESLSLEDEEKERFEGRIIRDILRLSGKKPKYYYFRTEKELVELVKEYRKSSYRFLHISAHGSLDSLYTTFDKISYQRFAEIFENQLKNRRLFVSACEMGNELFSSIVSGRNKGMYSIVGPAQDIRFDRAAAIWTAFYILMFDLDSKFMKAEPITRQIRNLSRLFSEPFHFSRYDAKNDKWKHEIISGIGRQEGEAKSSIEKASW</sequence>
<dbReference type="eggNOG" id="COG4995">
    <property type="taxonomic scope" value="Bacteria"/>
</dbReference>
<accession>D3RQG9</accession>
<gene>
    <name evidence="1" type="ordered locus">Alvin_0828</name>
</gene>
<dbReference type="KEGG" id="alv:Alvin_0828"/>
<evidence type="ECO:0008006" key="3">
    <source>
        <dbReference type="Google" id="ProtNLM"/>
    </source>
</evidence>
<proteinExistence type="predicted"/>
<dbReference type="Proteomes" id="UP000001441">
    <property type="component" value="Chromosome"/>
</dbReference>
<keyword evidence="2" id="KW-1185">Reference proteome</keyword>
<dbReference type="OrthoDB" id="7557948at2"/>
<protein>
    <recommendedName>
        <fullName evidence="3">CHAT domain-containing protein</fullName>
    </recommendedName>
</protein>
<evidence type="ECO:0000313" key="2">
    <source>
        <dbReference type="Proteomes" id="UP000001441"/>
    </source>
</evidence>
<reference evidence="1 2" key="1">
    <citation type="journal article" date="2011" name="Stand. Genomic Sci.">
        <title>Complete genome sequence of Allochromatium vinosum DSM 180(T).</title>
        <authorList>
            <person name="Weissgerber T."/>
            <person name="Zigann R."/>
            <person name="Bruce D."/>
            <person name="Chang Y.J."/>
            <person name="Detter J.C."/>
            <person name="Han C."/>
            <person name="Hauser L."/>
            <person name="Jeffries C.D."/>
            <person name="Land M."/>
            <person name="Munk A.C."/>
            <person name="Tapia R."/>
            <person name="Dahl C."/>
        </authorList>
    </citation>
    <scope>NUCLEOTIDE SEQUENCE [LARGE SCALE GENOMIC DNA]</scope>
    <source>
        <strain evidence="2">ATCC 17899 / DSM 180 / NBRC 103801 / NCIMB 10441 / D</strain>
    </source>
</reference>
<evidence type="ECO:0000313" key="1">
    <source>
        <dbReference type="EMBL" id="ADC61774.1"/>
    </source>
</evidence>
<dbReference type="RefSeq" id="WP_012970050.1">
    <property type="nucleotide sequence ID" value="NC_013851.1"/>
</dbReference>
<organism evidence="1 2">
    <name type="scientific">Allochromatium vinosum (strain ATCC 17899 / DSM 180 / NBRC 103801 / NCIMB 10441 / D)</name>
    <name type="common">Chromatium vinosum</name>
    <dbReference type="NCBI Taxonomy" id="572477"/>
    <lineage>
        <taxon>Bacteria</taxon>
        <taxon>Pseudomonadati</taxon>
        <taxon>Pseudomonadota</taxon>
        <taxon>Gammaproteobacteria</taxon>
        <taxon>Chromatiales</taxon>
        <taxon>Chromatiaceae</taxon>
        <taxon>Allochromatium</taxon>
    </lineage>
</organism>
<dbReference type="HOGENOM" id="CLU_1208367_0_0_6"/>
<name>D3RQG9_ALLVD</name>